<dbReference type="PIRSF" id="PIRSF028477">
    <property type="entry name" value="UCP028477"/>
    <property type="match status" value="1"/>
</dbReference>
<feature type="signal peptide" evidence="1">
    <location>
        <begin position="1"/>
        <end position="20"/>
    </location>
</feature>
<dbReference type="AlphaFoldDB" id="A0A272ERP5"/>
<keyword evidence="5" id="KW-1185">Reference proteome</keyword>
<dbReference type="EMBL" id="MDUX01000035">
    <property type="protein sequence ID" value="KAF7598848.1"/>
    <property type="molecule type" value="Genomic_DNA"/>
</dbReference>
<feature type="chain" id="PRO_5012515535" evidence="1">
    <location>
        <begin position="21"/>
        <end position="305"/>
    </location>
</feature>
<name>A0A272ERP5_9RHOO</name>
<reference evidence="3 4" key="2">
    <citation type="submission" date="2017-07" db="EMBL/GenBank/DDBJ databases">
        <title>Candidatus Dactylopiibacterium carminicum, a nitrogen-fixing symbiont of the cochineal insect Dactylopius coccus and Dactylopius opuntiae (Hemiptera: Coccoidea: Dactylopiidae).</title>
        <authorList>
            <person name="Vera A."/>
        </authorList>
    </citation>
    <scope>NUCLEOTIDE SEQUENCE [LARGE SCALE GENOMIC DNA]</scope>
    <source>
        <strain evidence="3 4">NFDCM</strain>
    </source>
</reference>
<sequence>MLLRLCVLLALGLLLQSAQAASSNQYCARHEQVDVAAVDHMLQLGAVLEQQLDRAGARVALISRAGLDLSRFGLRYSHAGLALRSPEGWAVRQLYFDCDSGQPRIFDQGLPGFALGNEQDDPAFISVVLLSGERADSLAARTTDNTGALNLLGGDYSANAYAFSTQYQNCNQWVAELMAQAWGKLPLTPTPEQTRGLAQAWLQQAGYQPTLISSDNPFVIIASWFMPFLHRSDHPPGNREQNRFMVSMPASLEAFVRDQDPEAARLELCYRDSRIVIRKGWHALDASCTPGPQDEVQALRHSPST</sequence>
<organism evidence="3 4">
    <name type="scientific">Candidatus Dactylopiibacterium carminicum</name>
    <dbReference type="NCBI Taxonomy" id="857335"/>
    <lineage>
        <taxon>Bacteria</taxon>
        <taxon>Pseudomonadati</taxon>
        <taxon>Pseudomonadota</taxon>
        <taxon>Betaproteobacteria</taxon>
        <taxon>Rhodocyclales</taxon>
        <taxon>Rhodocyclaceae</taxon>
        <taxon>Candidatus Dactylopiibacterium</taxon>
    </lineage>
</organism>
<accession>A0A272ERP5</accession>
<dbReference type="Proteomes" id="UP000623509">
    <property type="component" value="Unassembled WGS sequence"/>
</dbReference>
<dbReference type="Pfam" id="PF09916">
    <property type="entry name" value="DUF2145"/>
    <property type="match status" value="1"/>
</dbReference>
<dbReference type="RefSeq" id="WP_095524929.1">
    <property type="nucleotide sequence ID" value="NZ_MDUX01000035.1"/>
</dbReference>
<gene>
    <name evidence="2" type="ORF">BGI27_10975</name>
    <name evidence="3" type="ORF">CGU29_10235</name>
</gene>
<evidence type="ECO:0000313" key="4">
    <source>
        <dbReference type="Proteomes" id="UP000216107"/>
    </source>
</evidence>
<comment type="caution">
    <text evidence="3">The sequence shown here is derived from an EMBL/GenBank/DDBJ whole genome shotgun (WGS) entry which is preliminary data.</text>
</comment>
<evidence type="ECO:0000256" key="1">
    <source>
        <dbReference type="SAM" id="SignalP"/>
    </source>
</evidence>
<dbReference type="OrthoDB" id="9000139at2"/>
<reference evidence="2 5" key="1">
    <citation type="submission" date="2016-08" db="EMBL/GenBank/DDBJ databases">
        <title>Candidatus Dactylopiibacterium carminicum genome sequence.</title>
        <authorList>
            <person name="Ramirez-Puebla S.T."/>
            <person name="Ormeno-Orrillo E."/>
            <person name="Vera-Ponce De Leon A."/>
            <person name="Luis L."/>
            <person name="Sanchez-Flores A."/>
            <person name="Monica R."/>
            <person name="Martinez-Romero E."/>
        </authorList>
    </citation>
    <scope>NUCLEOTIDE SEQUENCE [LARGE SCALE GENOMIC DNA]</scope>
    <source>
        <strain evidence="2">END1</strain>
    </source>
</reference>
<evidence type="ECO:0000313" key="3">
    <source>
        <dbReference type="EMBL" id="PAS92764.1"/>
    </source>
</evidence>
<dbReference type="InterPro" id="IPR014547">
    <property type="entry name" value="UCP028477"/>
</dbReference>
<evidence type="ECO:0000313" key="2">
    <source>
        <dbReference type="EMBL" id="KAF7598848.1"/>
    </source>
</evidence>
<dbReference type="Proteomes" id="UP000216107">
    <property type="component" value="Unassembled WGS sequence"/>
</dbReference>
<proteinExistence type="predicted"/>
<dbReference type="EMBL" id="NMRN01000030">
    <property type="protein sequence ID" value="PAS92764.1"/>
    <property type="molecule type" value="Genomic_DNA"/>
</dbReference>
<keyword evidence="1" id="KW-0732">Signal</keyword>
<evidence type="ECO:0000313" key="5">
    <source>
        <dbReference type="Proteomes" id="UP000623509"/>
    </source>
</evidence>
<protein>
    <submittedName>
        <fullName evidence="2">DUF2145 domain-containing protein</fullName>
    </submittedName>
</protein>